<dbReference type="EMBL" id="JBHRTS010000004">
    <property type="protein sequence ID" value="MFC3194347.1"/>
    <property type="molecule type" value="Genomic_DNA"/>
</dbReference>
<keyword evidence="2" id="KW-0902">Two-component regulatory system</keyword>
<organism evidence="9 10">
    <name type="scientific">Marinicella sediminis</name>
    <dbReference type="NCBI Taxonomy" id="1792834"/>
    <lineage>
        <taxon>Bacteria</taxon>
        <taxon>Pseudomonadati</taxon>
        <taxon>Pseudomonadota</taxon>
        <taxon>Gammaproteobacteria</taxon>
        <taxon>Lysobacterales</taxon>
        <taxon>Marinicellaceae</taxon>
        <taxon>Marinicella</taxon>
    </lineage>
</organism>
<dbReference type="SUPFAM" id="SSF46894">
    <property type="entry name" value="C-terminal effector domain of the bipartite response regulators"/>
    <property type="match status" value="1"/>
</dbReference>
<evidence type="ECO:0000256" key="5">
    <source>
        <dbReference type="ARBA" id="ARBA00023163"/>
    </source>
</evidence>
<dbReference type="Proteomes" id="UP001595533">
    <property type="component" value="Unassembled WGS sequence"/>
</dbReference>
<keyword evidence="3" id="KW-0805">Transcription regulation</keyword>
<dbReference type="Pfam" id="PF00072">
    <property type="entry name" value="Response_reg"/>
    <property type="match status" value="1"/>
</dbReference>
<dbReference type="PANTHER" id="PTHR43214:SF3">
    <property type="entry name" value="RESPONSE REGULATOR UVRY"/>
    <property type="match status" value="1"/>
</dbReference>
<dbReference type="CDD" id="cd06170">
    <property type="entry name" value="LuxR_C_like"/>
    <property type="match status" value="1"/>
</dbReference>
<dbReference type="InterPro" id="IPR058245">
    <property type="entry name" value="NreC/VraR/RcsB-like_REC"/>
</dbReference>
<dbReference type="InterPro" id="IPR011006">
    <property type="entry name" value="CheY-like_superfamily"/>
</dbReference>
<comment type="caution">
    <text evidence="9">The sequence shown here is derived from an EMBL/GenBank/DDBJ whole genome shotgun (WGS) entry which is preliminary data.</text>
</comment>
<evidence type="ECO:0000256" key="4">
    <source>
        <dbReference type="ARBA" id="ARBA00023125"/>
    </source>
</evidence>
<feature type="domain" description="Response regulatory" evidence="8">
    <location>
        <begin position="3"/>
        <end position="119"/>
    </location>
</feature>
<keyword evidence="1 6" id="KW-0597">Phosphoprotein</keyword>
<dbReference type="SMART" id="SM00448">
    <property type="entry name" value="REC"/>
    <property type="match status" value="1"/>
</dbReference>
<dbReference type="SUPFAM" id="SSF52172">
    <property type="entry name" value="CheY-like"/>
    <property type="match status" value="1"/>
</dbReference>
<dbReference type="RefSeq" id="WP_077411030.1">
    <property type="nucleotide sequence ID" value="NZ_JBHRTS010000004.1"/>
</dbReference>
<dbReference type="Pfam" id="PF00196">
    <property type="entry name" value="GerE"/>
    <property type="match status" value="1"/>
</dbReference>
<protein>
    <submittedName>
        <fullName evidence="9">Response regulator</fullName>
    </submittedName>
</protein>
<dbReference type="InterPro" id="IPR000792">
    <property type="entry name" value="Tscrpt_reg_LuxR_C"/>
</dbReference>
<keyword evidence="4" id="KW-0238">DNA-binding</keyword>
<accession>A0ABV7JB52</accession>
<evidence type="ECO:0000256" key="2">
    <source>
        <dbReference type="ARBA" id="ARBA00023012"/>
    </source>
</evidence>
<dbReference type="InterPro" id="IPR001789">
    <property type="entry name" value="Sig_transdc_resp-reg_receiver"/>
</dbReference>
<evidence type="ECO:0000256" key="6">
    <source>
        <dbReference type="PROSITE-ProRule" id="PRU00169"/>
    </source>
</evidence>
<sequence>MIKVLLVDDHDIVRTGIRMVLEQMSGISIVGECQDGYDALEQVKSSKPDVVLLDVNMPRMSGLEATRKITDLDPYVRIIILTIHADNPYPRQLLDAGAQGYLTKGCAAEELEAAIRKVYAGQKYVGADIAQQMALSMLPGGAKDSPFDALTNREMEVMMLLVRGKKAKEIGHMLGLNDKTVATYKYRILEKLDIQNEVKLTHMAIRHGILEGDEIGLMKS</sequence>
<evidence type="ECO:0000256" key="3">
    <source>
        <dbReference type="ARBA" id="ARBA00023015"/>
    </source>
</evidence>
<evidence type="ECO:0000256" key="1">
    <source>
        <dbReference type="ARBA" id="ARBA00022553"/>
    </source>
</evidence>
<feature type="domain" description="HTH luxR-type" evidence="7">
    <location>
        <begin position="143"/>
        <end position="208"/>
    </location>
</feature>
<dbReference type="PANTHER" id="PTHR43214">
    <property type="entry name" value="TWO-COMPONENT RESPONSE REGULATOR"/>
    <property type="match status" value="1"/>
</dbReference>
<evidence type="ECO:0000313" key="9">
    <source>
        <dbReference type="EMBL" id="MFC3194347.1"/>
    </source>
</evidence>
<evidence type="ECO:0000259" key="7">
    <source>
        <dbReference type="PROSITE" id="PS50043"/>
    </source>
</evidence>
<reference evidence="10" key="1">
    <citation type="journal article" date="2019" name="Int. J. Syst. Evol. Microbiol.">
        <title>The Global Catalogue of Microorganisms (GCM) 10K type strain sequencing project: providing services to taxonomists for standard genome sequencing and annotation.</title>
        <authorList>
            <consortium name="The Broad Institute Genomics Platform"/>
            <consortium name="The Broad Institute Genome Sequencing Center for Infectious Disease"/>
            <person name="Wu L."/>
            <person name="Ma J."/>
        </authorList>
    </citation>
    <scope>NUCLEOTIDE SEQUENCE [LARGE SCALE GENOMIC DNA]</scope>
    <source>
        <strain evidence="10">KCTC 42953</strain>
    </source>
</reference>
<evidence type="ECO:0000313" key="10">
    <source>
        <dbReference type="Proteomes" id="UP001595533"/>
    </source>
</evidence>
<keyword evidence="5" id="KW-0804">Transcription</keyword>
<name>A0ABV7JB52_9GAMM</name>
<gene>
    <name evidence="9" type="ORF">ACFODZ_08860</name>
</gene>
<dbReference type="CDD" id="cd17535">
    <property type="entry name" value="REC_NarL-like"/>
    <property type="match status" value="1"/>
</dbReference>
<proteinExistence type="predicted"/>
<dbReference type="PROSITE" id="PS50043">
    <property type="entry name" value="HTH_LUXR_2"/>
    <property type="match status" value="1"/>
</dbReference>
<keyword evidence="10" id="KW-1185">Reference proteome</keyword>
<dbReference type="PROSITE" id="PS50110">
    <property type="entry name" value="RESPONSE_REGULATORY"/>
    <property type="match status" value="1"/>
</dbReference>
<dbReference type="InterPro" id="IPR039420">
    <property type="entry name" value="WalR-like"/>
</dbReference>
<dbReference type="SMART" id="SM00421">
    <property type="entry name" value="HTH_LUXR"/>
    <property type="match status" value="1"/>
</dbReference>
<dbReference type="InterPro" id="IPR016032">
    <property type="entry name" value="Sig_transdc_resp-reg_C-effctor"/>
</dbReference>
<dbReference type="PROSITE" id="PS00622">
    <property type="entry name" value="HTH_LUXR_1"/>
    <property type="match status" value="1"/>
</dbReference>
<dbReference type="Gene3D" id="3.40.50.2300">
    <property type="match status" value="1"/>
</dbReference>
<evidence type="ECO:0000259" key="8">
    <source>
        <dbReference type="PROSITE" id="PS50110"/>
    </source>
</evidence>
<feature type="modified residue" description="4-aspartylphosphate" evidence="6">
    <location>
        <position position="54"/>
    </location>
</feature>
<dbReference type="PRINTS" id="PR00038">
    <property type="entry name" value="HTHLUXR"/>
</dbReference>